<dbReference type="PANTHER" id="PTHR23500">
    <property type="entry name" value="SOLUTE CARRIER FAMILY 2, FACILITATED GLUCOSE TRANSPORTER"/>
    <property type="match status" value="1"/>
</dbReference>
<feature type="transmembrane region" description="Helical" evidence="10">
    <location>
        <begin position="114"/>
        <end position="133"/>
    </location>
</feature>
<dbReference type="GO" id="GO:0015293">
    <property type="term" value="F:symporter activity"/>
    <property type="evidence" value="ECO:0007669"/>
    <property type="project" value="UniProtKB-KW"/>
</dbReference>
<dbReference type="InterPro" id="IPR045262">
    <property type="entry name" value="STP/PLT_plant"/>
</dbReference>
<evidence type="ECO:0000256" key="5">
    <source>
        <dbReference type="ARBA" id="ARBA00022692"/>
    </source>
</evidence>
<evidence type="ECO:0000256" key="7">
    <source>
        <dbReference type="ARBA" id="ARBA00022989"/>
    </source>
</evidence>
<evidence type="ECO:0000256" key="3">
    <source>
        <dbReference type="ARBA" id="ARBA00022448"/>
    </source>
</evidence>
<keyword evidence="7 10" id="KW-1133">Transmembrane helix</keyword>
<keyword evidence="13" id="KW-1185">Reference proteome</keyword>
<dbReference type="Pfam" id="PF00083">
    <property type="entry name" value="Sugar_tr"/>
    <property type="match status" value="1"/>
</dbReference>
<feature type="transmembrane region" description="Helical" evidence="10">
    <location>
        <begin position="173"/>
        <end position="191"/>
    </location>
</feature>
<dbReference type="EMBL" id="JAAGAX010000018">
    <property type="protein sequence ID" value="KAF2285245.1"/>
    <property type="molecule type" value="Genomic_DNA"/>
</dbReference>
<evidence type="ECO:0000256" key="8">
    <source>
        <dbReference type="ARBA" id="ARBA00023136"/>
    </source>
</evidence>
<dbReference type="Gene3D" id="1.20.1250.20">
    <property type="entry name" value="MFS general substrate transporter like domains"/>
    <property type="match status" value="1"/>
</dbReference>
<dbReference type="PROSITE" id="PS50850">
    <property type="entry name" value="MFS"/>
    <property type="match status" value="1"/>
</dbReference>
<protein>
    <recommendedName>
        <fullName evidence="11">Major facilitator superfamily (MFS) profile domain-containing protein</fullName>
    </recommendedName>
</protein>
<keyword evidence="4" id="KW-0762">Sugar transport</keyword>
<keyword evidence="5 10" id="KW-0812">Transmembrane</keyword>
<comment type="similarity">
    <text evidence="2">Belongs to the major facilitator superfamily. Sugar transporter (TC 2.A.1.1) family.</text>
</comment>
<dbReference type="InterPro" id="IPR005828">
    <property type="entry name" value="MFS_sugar_transport-like"/>
</dbReference>
<dbReference type="SMR" id="A0A6A6KA19"/>
<feature type="compositionally biased region" description="Polar residues" evidence="9">
    <location>
        <begin position="627"/>
        <end position="641"/>
    </location>
</feature>
<feature type="transmembrane region" description="Helical" evidence="10">
    <location>
        <begin position="203"/>
        <end position="224"/>
    </location>
</feature>
<evidence type="ECO:0000256" key="2">
    <source>
        <dbReference type="ARBA" id="ARBA00010992"/>
    </source>
</evidence>
<name>A0A6A6KA19_HEVBR</name>
<comment type="subcellular location">
    <subcellularLocation>
        <location evidence="1">Membrane</location>
        <topology evidence="1">Multi-pass membrane protein</topology>
    </subcellularLocation>
</comment>
<dbReference type="PANTHER" id="PTHR23500:SF604">
    <property type="entry name" value="HEXOSE TRANSPORTER 4"/>
    <property type="match status" value="1"/>
</dbReference>
<evidence type="ECO:0000259" key="11">
    <source>
        <dbReference type="PROSITE" id="PS50850"/>
    </source>
</evidence>
<dbReference type="InterPro" id="IPR020846">
    <property type="entry name" value="MFS_dom"/>
</dbReference>
<evidence type="ECO:0000313" key="12">
    <source>
        <dbReference type="EMBL" id="KAF2285245.1"/>
    </source>
</evidence>
<dbReference type="InterPro" id="IPR044778">
    <property type="entry name" value="MFS_STP/MST-like_plant"/>
</dbReference>
<dbReference type="AlphaFoldDB" id="A0A6A6KA19"/>
<feature type="region of interest" description="Disordered" evidence="9">
    <location>
        <begin position="560"/>
        <end position="579"/>
    </location>
</feature>
<gene>
    <name evidence="12" type="ORF">GH714_039096</name>
</gene>
<dbReference type="InterPro" id="IPR040911">
    <property type="entry name" value="Exostosin_GT47"/>
</dbReference>
<sequence length="978" mass="108834">MAGGGFTDTGNLKRAHLYEYRITGHFIFACVIAASGGSLFGYDLGVSGGVTSMDDFLKEFFPTVYEKKHAHLHETDYCKYDNQILTLFTSSLYFAALVATFGASYVTRTRGRKASILVGSTSFFIGAIVNAFAKNIAMLIIGRCFLGGGIGFGNQAVPLYLSEMAPAKIRGAVNQLFQLTTCLGILAANFINYGTEKIHPWGWRLSLGLATLPATIMFAGGIFLPETPNSLIEQGRLEEGRRILEKVRGTTQVDAEFDDLVDASNAARAIKHPFKNLLKRKNRPQLVIGALGIPAFQQLTGNNSILFYAPKSFFLEAGAEMFIVMVAVGITLALDFGDGKPIPKELASSLWLSYVCLSWLTDGPGASRLASSERDLPLGDKEEVIFNDKRVIPVLVGSQCLFWSLLPSGNDLIYDKSRFPILQSSTKSLVVRNPLTVDPSSFSKSSILDGVVVKDAVSSGGSGYVSHDIGSQRNSGNTEGDFASEDEDVDNPIELAVDDDGDSDDFVEEDLDNPIELVVDRNVSDFSSGNAMYSNGNSTLESIKSQKSNSIMEFSSKGKHDLSLDQDGKSNHEISTDNNLPQKELGHIIIAFKSPLIEPEVVSSSTNIIHPRSNGSSSVGSAIQKNDYATSKNNSAKMNNPSRKKMKCEMPPKSITLIDEMNRILVRHRRSSRSMRPRWSSHRDQEILAVRSQIENAPVLVNDRDLYAPLFQNVSKFKRTNLRQYLKEYTEKIAAKYPYWNRTGGADHFLVACHDWAPYETRHHMEHCIKALCNADVTAGFKIGRDVSLPETYVRSARNPLRDLGGKPPSQRNILAFYAGSMHGYLRPILLKYWKDKDPSMKIFGPMPPGVASKMNYIQHMKSSKYCICPKGYEVNSPRVVEAIFYECVPVIISDNFVPPFFEVLNWGAFSVILAEKDISNLKEILLSIPEKKYLEMQLGVKKVQRHFLWHANPVKYDLFYMTLHSIWYNRVYQIKPR</sequence>
<evidence type="ECO:0000313" key="13">
    <source>
        <dbReference type="Proteomes" id="UP000467840"/>
    </source>
</evidence>
<feature type="domain" description="Major facilitator superfamily (MFS) profile" evidence="11">
    <location>
        <begin position="29"/>
        <end position="474"/>
    </location>
</feature>
<evidence type="ECO:0000256" key="4">
    <source>
        <dbReference type="ARBA" id="ARBA00022597"/>
    </source>
</evidence>
<feature type="compositionally biased region" description="Basic and acidic residues" evidence="9">
    <location>
        <begin position="560"/>
        <end position="575"/>
    </location>
</feature>
<organism evidence="12 13">
    <name type="scientific">Hevea brasiliensis</name>
    <name type="common">Para rubber tree</name>
    <name type="synonym">Siphonia brasiliensis</name>
    <dbReference type="NCBI Taxonomy" id="3981"/>
    <lineage>
        <taxon>Eukaryota</taxon>
        <taxon>Viridiplantae</taxon>
        <taxon>Streptophyta</taxon>
        <taxon>Embryophyta</taxon>
        <taxon>Tracheophyta</taxon>
        <taxon>Spermatophyta</taxon>
        <taxon>Magnoliopsida</taxon>
        <taxon>eudicotyledons</taxon>
        <taxon>Gunneridae</taxon>
        <taxon>Pentapetalae</taxon>
        <taxon>rosids</taxon>
        <taxon>fabids</taxon>
        <taxon>Malpighiales</taxon>
        <taxon>Euphorbiaceae</taxon>
        <taxon>Crotonoideae</taxon>
        <taxon>Micrandreae</taxon>
        <taxon>Hevea</taxon>
    </lineage>
</organism>
<dbReference type="PRINTS" id="PR00171">
    <property type="entry name" value="SUGRTRNSPORT"/>
</dbReference>
<feature type="region of interest" description="Disordered" evidence="9">
    <location>
        <begin position="627"/>
        <end position="648"/>
    </location>
</feature>
<comment type="caution">
    <text evidence="12">The sequence shown here is derived from an EMBL/GenBank/DDBJ whole genome shotgun (WGS) entry which is preliminary data.</text>
</comment>
<proteinExistence type="inferred from homology"/>
<feature type="transmembrane region" description="Helical" evidence="10">
    <location>
        <begin position="84"/>
        <end position="107"/>
    </location>
</feature>
<dbReference type="SUPFAM" id="SSF103473">
    <property type="entry name" value="MFS general substrate transporter"/>
    <property type="match status" value="1"/>
</dbReference>
<accession>A0A6A6KA19</accession>
<feature type="compositionally biased region" description="Polar residues" evidence="9">
    <location>
        <begin position="469"/>
        <end position="478"/>
    </location>
</feature>
<dbReference type="CDD" id="cd17361">
    <property type="entry name" value="MFS_STP"/>
    <property type="match status" value="1"/>
</dbReference>
<keyword evidence="6" id="KW-0769">Symport</keyword>
<dbReference type="InterPro" id="IPR003663">
    <property type="entry name" value="Sugar/inositol_transpt"/>
</dbReference>
<evidence type="ECO:0000256" key="6">
    <source>
        <dbReference type="ARBA" id="ARBA00022847"/>
    </source>
</evidence>
<reference evidence="12 13" key="1">
    <citation type="journal article" date="2020" name="Mol. Plant">
        <title>The Chromosome-Based Rubber Tree Genome Provides New Insights into Spurge Genome Evolution and Rubber Biosynthesis.</title>
        <authorList>
            <person name="Liu J."/>
            <person name="Shi C."/>
            <person name="Shi C.C."/>
            <person name="Li W."/>
            <person name="Zhang Q.J."/>
            <person name="Zhang Y."/>
            <person name="Li K."/>
            <person name="Lu H.F."/>
            <person name="Shi C."/>
            <person name="Zhu S.T."/>
            <person name="Xiao Z.Y."/>
            <person name="Nan H."/>
            <person name="Yue Y."/>
            <person name="Zhu X.G."/>
            <person name="Wu Y."/>
            <person name="Hong X.N."/>
            <person name="Fan G.Y."/>
            <person name="Tong Y."/>
            <person name="Zhang D."/>
            <person name="Mao C.L."/>
            <person name="Liu Y.L."/>
            <person name="Hao S.J."/>
            <person name="Liu W.Q."/>
            <person name="Lv M.Q."/>
            <person name="Zhang H.B."/>
            <person name="Liu Y."/>
            <person name="Hu-Tang G.R."/>
            <person name="Wang J.P."/>
            <person name="Wang J.H."/>
            <person name="Sun Y.H."/>
            <person name="Ni S.B."/>
            <person name="Chen W.B."/>
            <person name="Zhang X.C."/>
            <person name="Jiao Y.N."/>
            <person name="Eichler E.E."/>
            <person name="Li G.H."/>
            <person name="Liu X."/>
            <person name="Gao L.Z."/>
        </authorList>
    </citation>
    <scope>NUCLEOTIDE SEQUENCE [LARGE SCALE GENOMIC DNA]</scope>
    <source>
        <strain evidence="13">cv. GT1</strain>
        <tissue evidence="12">Leaf</tissue>
    </source>
</reference>
<evidence type="ECO:0000256" key="9">
    <source>
        <dbReference type="SAM" id="MobiDB-lite"/>
    </source>
</evidence>
<dbReference type="GO" id="GO:0016020">
    <property type="term" value="C:membrane"/>
    <property type="evidence" value="ECO:0007669"/>
    <property type="project" value="UniProtKB-SubCell"/>
</dbReference>
<dbReference type="InterPro" id="IPR036259">
    <property type="entry name" value="MFS_trans_sf"/>
</dbReference>
<evidence type="ECO:0000256" key="1">
    <source>
        <dbReference type="ARBA" id="ARBA00004141"/>
    </source>
</evidence>
<dbReference type="Pfam" id="PF03016">
    <property type="entry name" value="Exostosin_GT47"/>
    <property type="match status" value="1"/>
</dbReference>
<evidence type="ECO:0000256" key="10">
    <source>
        <dbReference type="SAM" id="Phobius"/>
    </source>
</evidence>
<keyword evidence="8 10" id="KW-0472">Membrane</keyword>
<feature type="region of interest" description="Disordered" evidence="9">
    <location>
        <begin position="460"/>
        <end position="487"/>
    </location>
</feature>
<dbReference type="GO" id="GO:0015145">
    <property type="term" value="F:monosaccharide transmembrane transporter activity"/>
    <property type="evidence" value="ECO:0007669"/>
    <property type="project" value="InterPro"/>
</dbReference>
<feature type="transmembrane region" description="Helical" evidence="10">
    <location>
        <begin position="139"/>
        <end position="161"/>
    </location>
</feature>
<dbReference type="Proteomes" id="UP000467840">
    <property type="component" value="Chromosome 12"/>
</dbReference>
<keyword evidence="3" id="KW-0813">Transport</keyword>
<feature type="transmembrane region" description="Helical" evidence="10">
    <location>
        <begin position="22"/>
        <end position="42"/>
    </location>
</feature>